<dbReference type="CDD" id="cd06171">
    <property type="entry name" value="Sigma70_r4"/>
    <property type="match status" value="1"/>
</dbReference>
<evidence type="ECO:0000256" key="2">
    <source>
        <dbReference type="ARBA" id="ARBA00023015"/>
    </source>
</evidence>
<dbReference type="SUPFAM" id="SSF88946">
    <property type="entry name" value="Sigma2 domain of RNA polymerase sigma factors"/>
    <property type="match status" value="1"/>
</dbReference>
<dbReference type="Gene3D" id="1.10.1740.10">
    <property type="match status" value="1"/>
</dbReference>
<name>A0A1Y1CL04_9BACT</name>
<dbReference type="EMBL" id="AP018042">
    <property type="protein sequence ID" value="BAX80672.1"/>
    <property type="molecule type" value="Genomic_DNA"/>
</dbReference>
<dbReference type="AlphaFoldDB" id="A0A1Y1CL04"/>
<dbReference type="GO" id="GO:0016987">
    <property type="term" value="F:sigma factor activity"/>
    <property type="evidence" value="ECO:0007669"/>
    <property type="project" value="UniProtKB-KW"/>
</dbReference>
<sequence length="204" mass="24215">MEINPNLSEKAQHDYRLVLSAINGSQKAYEELFKRYKDAIFFMLLKMVNNKNDAEDLTFEAFGKAFRNIRQYSPKYAFSTWLFKIASNNCIDFLRKKKGNTISIDGRDDNDNERTIPLESNTLNPEQEFIKDQKAKIMRTEVGRLKERYRRLIELRYFEEFSYEEIAKELNLPIGTVKAQLFRARELLFNTLKDSEVKIEKKKE</sequence>
<dbReference type="KEGG" id="mbas:ALGA_2345"/>
<evidence type="ECO:0000259" key="5">
    <source>
        <dbReference type="Pfam" id="PF04542"/>
    </source>
</evidence>
<dbReference type="Proteomes" id="UP000218267">
    <property type="component" value="Chromosome"/>
</dbReference>
<feature type="domain" description="RNA polymerase sigma-70 region 2" evidence="5">
    <location>
        <begin position="32"/>
        <end position="98"/>
    </location>
</feature>
<proteinExistence type="inferred from homology"/>
<protein>
    <submittedName>
        <fullName evidence="7">RNA polymerase subunit sigma-24</fullName>
    </submittedName>
</protein>
<dbReference type="RefSeq" id="WP_096429516.1">
    <property type="nucleotide sequence ID" value="NZ_AP018042.1"/>
</dbReference>
<keyword evidence="3" id="KW-0731">Sigma factor</keyword>
<dbReference type="InterPro" id="IPR007627">
    <property type="entry name" value="RNA_pol_sigma70_r2"/>
</dbReference>
<evidence type="ECO:0000313" key="7">
    <source>
        <dbReference type="EMBL" id="BAX80672.1"/>
    </source>
</evidence>
<dbReference type="SUPFAM" id="SSF88659">
    <property type="entry name" value="Sigma3 and sigma4 domains of RNA polymerase sigma factors"/>
    <property type="match status" value="1"/>
</dbReference>
<organism evidence="7 8">
    <name type="scientific">Labilibaculum antarcticum</name>
    <dbReference type="NCBI Taxonomy" id="1717717"/>
    <lineage>
        <taxon>Bacteria</taxon>
        <taxon>Pseudomonadati</taxon>
        <taxon>Bacteroidota</taxon>
        <taxon>Bacteroidia</taxon>
        <taxon>Marinilabiliales</taxon>
        <taxon>Marinifilaceae</taxon>
        <taxon>Labilibaculum</taxon>
    </lineage>
</organism>
<evidence type="ECO:0000256" key="3">
    <source>
        <dbReference type="ARBA" id="ARBA00023082"/>
    </source>
</evidence>
<evidence type="ECO:0000313" key="8">
    <source>
        <dbReference type="Proteomes" id="UP000218267"/>
    </source>
</evidence>
<feature type="domain" description="RNA polymerase sigma factor 70 region 4 type 2" evidence="6">
    <location>
        <begin position="139"/>
        <end position="188"/>
    </location>
</feature>
<keyword evidence="8" id="KW-1185">Reference proteome</keyword>
<dbReference type="InterPro" id="IPR013325">
    <property type="entry name" value="RNA_pol_sigma_r2"/>
</dbReference>
<dbReference type="GO" id="GO:0006352">
    <property type="term" value="P:DNA-templated transcription initiation"/>
    <property type="evidence" value="ECO:0007669"/>
    <property type="project" value="InterPro"/>
</dbReference>
<dbReference type="InterPro" id="IPR013324">
    <property type="entry name" value="RNA_pol_sigma_r3/r4-like"/>
</dbReference>
<dbReference type="PANTHER" id="PTHR43133">
    <property type="entry name" value="RNA POLYMERASE ECF-TYPE SIGMA FACTO"/>
    <property type="match status" value="1"/>
</dbReference>
<reference evidence="8" key="2">
    <citation type="journal article" date="2020" name="Antonie Van Leeuwenhoek">
        <title>Labilibaculum antarcticum sp. nov., a novel facultative anaerobic, psychrotorelant bacterium isolated from marine sediment of Antarctica.</title>
        <authorList>
            <person name="Watanabe M."/>
            <person name="Kojima H."/>
            <person name="Fukui M."/>
        </authorList>
    </citation>
    <scope>NUCLEOTIDE SEQUENCE [LARGE SCALE GENOMIC DNA]</scope>
    <source>
        <strain evidence="8">SPP2</strain>
    </source>
</reference>
<keyword evidence="4" id="KW-0804">Transcription</keyword>
<dbReference type="InterPro" id="IPR036388">
    <property type="entry name" value="WH-like_DNA-bd_sf"/>
</dbReference>
<evidence type="ECO:0000259" key="6">
    <source>
        <dbReference type="Pfam" id="PF08281"/>
    </source>
</evidence>
<dbReference type="GO" id="GO:0003677">
    <property type="term" value="F:DNA binding"/>
    <property type="evidence" value="ECO:0007669"/>
    <property type="project" value="InterPro"/>
</dbReference>
<keyword evidence="2" id="KW-0805">Transcription regulation</keyword>
<reference evidence="7 8" key="1">
    <citation type="journal article" date="2018" name="Mar. Genomics">
        <title>Complete genome sequence of Marinifilaceae bacterium strain SPP2, isolated from the Antarctic marine sediment.</title>
        <authorList>
            <person name="Watanabe M."/>
            <person name="Kojima H."/>
            <person name="Fukui M."/>
        </authorList>
    </citation>
    <scope>NUCLEOTIDE SEQUENCE [LARGE SCALE GENOMIC DNA]</scope>
    <source>
        <strain evidence="7 8">SPP2</strain>
    </source>
</reference>
<gene>
    <name evidence="7" type="ORF">ALGA_2345</name>
</gene>
<dbReference type="PANTHER" id="PTHR43133:SF51">
    <property type="entry name" value="RNA POLYMERASE SIGMA FACTOR"/>
    <property type="match status" value="1"/>
</dbReference>
<comment type="similarity">
    <text evidence="1">Belongs to the sigma-70 factor family. ECF subfamily.</text>
</comment>
<accession>A0A1Y1CL04</accession>
<dbReference type="NCBIfam" id="TIGR02937">
    <property type="entry name" value="sigma70-ECF"/>
    <property type="match status" value="1"/>
</dbReference>
<dbReference type="Pfam" id="PF04542">
    <property type="entry name" value="Sigma70_r2"/>
    <property type="match status" value="1"/>
</dbReference>
<dbReference type="InterPro" id="IPR013249">
    <property type="entry name" value="RNA_pol_sigma70_r4_t2"/>
</dbReference>
<dbReference type="Pfam" id="PF08281">
    <property type="entry name" value="Sigma70_r4_2"/>
    <property type="match status" value="1"/>
</dbReference>
<evidence type="ECO:0000256" key="1">
    <source>
        <dbReference type="ARBA" id="ARBA00010641"/>
    </source>
</evidence>
<evidence type="ECO:0000256" key="4">
    <source>
        <dbReference type="ARBA" id="ARBA00023163"/>
    </source>
</evidence>
<dbReference type="InterPro" id="IPR039425">
    <property type="entry name" value="RNA_pol_sigma-70-like"/>
</dbReference>
<dbReference type="InterPro" id="IPR014284">
    <property type="entry name" value="RNA_pol_sigma-70_dom"/>
</dbReference>
<dbReference type="Gene3D" id="1.10.10.10">
    <property type="entry name" value="Winged helix-like DNA-binding domain superfamily/Winged helix DNA-binding domain"/>
    <property type="match status" value="1"/>
</dbReference>
<dbReference type="OrthoDB" id="9785675at2"/>